<feature type="domain" description="Alpha/beta hydrolase fold-3" evidence="3">
    <location>
        <begin position="146"/>
        <end position="212"/>
    </location>
</feature>
<sequence length="296" mass="30935">MRTALILTLLVAGTPAAAQVPRTMVPTHARPQPGEVVLGDPGGPDREQWMLRDGGVDVRNITRPTLTPVLPVGPGSGAAVIVAPGGGFLGLAIEDEGWRVARWLANHGVAAFVLKYRVLPTPRDPAVWQDSLARAMRGERTGIAPPDDTPPEALADGLAALRHVRVQAGRYGIDPARVGFMGFSAGGFLTRSVVAKGGADAPAFAAPIYPNMKPMDVPANAPPMFVTIAADDSLLGQAGGFGLVDSYRAAGKSIEFHLLADGGHGFGLGKPGTASEGWIEAFYRWLGARGFLKPAR</sequence>
<keyword evidence="2" id="KW-0732">Signal</keyword>
<dbReference type="Pfam" id="PF07859">
    <property type="entry name" value="Abhydrolase_3"/>
    <property type="match status" value="1"/>
</dbReference>
<dbReference type="InterPro" id="IPR050300">
    <property type="entry name" value="GDXG_lipolytic_enzyme"/>
</dbReference>
<dbReference type="AlphaFoldDB" id="A0A2A4B299"/>
<dbReference type="RefSeq" id="WP_096343287.1">
    <property type="nucleotide sequence ID" value="NZ_NWMW01000002.1"/>
</dbReference>
<feature type="chain" id="PRO_5012765596" evidence="2">
    <location>
        <begin position="19"/>
        <end position="296"/>
    </location>
</feature>
<dbReference type="InterPro" id="IPR029058">
    <property type="entry name" value="AB_hydrolase_fold"/>
</dbReference>
<name>A0A2A4B299_9SPHN</name>
<evidence type="ECO:0000256" key="1">
    <source>
        <dbReference type="ARBA" id="ARBA00022801"/>
    </source>
</evidence>
<dbReference type="Gene3D" id="3.40.50.1820">
    <property type="entry name" value="alpha/beta hydrolase"/>
    <property type="match status" value="1"/>
</dbReference>
<reference evidence="4 5" key="1">
    <citation type="submission" date="2017-09" db="EMBL/GenBank/DDBJ databases">
        <title>Sphingomonas spermidinifaciens 9NM-10, whole genome shotgun sequence.</title>
        <authorList>
            <person name="Feng G."/>
            <person name="Zhu H."/>
        </authorList>
    </citation>
    <scope>NUCLEOTIDE SEQUENCE [LARGE SCALE GENOMIC DNA]</scope>
    <source>
        <strain evidence="4 5">9NM-10</strain>
    </source>
</reference>
<feature type="signal peptide" evidence="2">
    <location>
        <begin position="1"/>
        <end position="18"/>
    </location>
</feature>
<dbReference type="PANTHER" id="PTHR48081">
    <property type="entry name" value="AB HYDROLASE SUPERFAMILY PROTEIN C4A8.06C"/>
    <property type="match status" value="1"/>
</dbReference>
<dbReference type="OrthoDB" id="9771666at2"/>
<keyword evidence="5" id="KW-1185">Reference proteome</keyword>
<comment type="caution">
    <text evidence="4">The sequence shown here is derived from an EMBL/GenBank/DDBJ whole genome shotgun (WGS) entry which is preliminary data.</text>
</comment>
<evidence type="ECO:0000313" key="4">
    <source>
        <dbReference type="EMBL" id="PCD01909.1"/>
    </source>
</evidence>
<organism evidence="4 5">
    <name type="scientific">Sphingomonas spermidinifaciens</name>
    <dbReference type="NCBI Taxonomy" id="1141889"/>
    <lineage>
        <taxon>Bacteria</taxon>
        <taxon>Pseudomonadati</taxon>
        <taxon>Pseudomonadota</taxon>
        <taxon>Alphaproteobacteria</taxon>
        <taxon>Sphingomonadales</taxon>
        <taxon>Sphingomonadaceae</taxon>
        <taxon>Sphingomonas</taxon>
    </lineage>
</organism>
<dbReference type="SUPFAM" id="SSF53474">
    <property type="entry name" value="alpha/beta-Hydrolases"/>
    <property type="match status" value="1"/>
</dbReference>
<dbReference type="PANTHER" id="PTHR48081:SF6">
    <property type="entry name" value="PEPTIDASE S9 PROLYL OLIGOPEPTIDASE CATALYTIC DOMAIN-CONTAINING PROTEIN"/>
    <property type="match status" value="1"/>
</dbReference>
<evidence type="ECO:0000256" key="2">
    <source>
        <dbReference type="SAM" id="SignalP"/>
    </source>
</evidence>
<protein>
    <submittedName>
        <fullName evidence="4">Esterase</fullName>
    </submittedName>
</protein>
<dbReference type="EMBL" id="NWMW01000002">
    <property type="protein sequence ID" value="PCD01909.1"/>
    <property type="molecule type" value="Genomic_DNA"/>
</dbReference>
<gene>
    <name evidence="4" type="ORF">COC42_10400</name>
</gene>
<dbReference type="InterPro" id="IPR013094">
    <property type="entry name" value="AB_hydrolase_3"/>
</dbReference>
<dbReference type="GO" id="GO:0016787">
    <property type="term" value="F:hydrolase activity"/>
    <property type="evidence" value="ECO:0007669"/>
    <property type="project" value="UniProtKB-KW"/>
</dbReference>
<accession>A0A2A4B299</accession>
<evidence type="ECO:0000313" key="5">
    <source>
        <dbReference type="Proteomes" id="UP000218366"/>
    </source>
</evidence>
<proteinExistence type="predicted"/>
<dbReference type="Proteomes" id="UP000218366">
    <property type="component" value="Unassembled WGS sequence"/>
</dbReference>
<keyword evidence="1" id="KW-0378">Hydrolase</keyword>
<evidence type="ECO:0000259" key="3">
    <source>
        <dbReference type="Pfam" id="PF07859"/>
    </source>
</evidence>